<dbReference type="InterPro" id="IPR013083">
    <property type="entry name" value="Znf_RING/FYVE/PHD"/>
</dbReference>
<dbReference type="Pfam" id="PF02148">
    <property type="entry name" value="zf-UBP"/>
    <property type="match status" value="1"/>
</dbReference>
<dbReference type="PROSITE" id="PS50235">
    <property type="entry name" value="USP_3"/>
    <property type="match status" value="1"/>
</dbReference>
<dbReference type="Pfam" id="PF00443">
    <property type="entry name" value="UCH"/>
    <property type="match status" value="1"/>
</dbReference>
<evidence type="ECO:0000313" key="11">
    <source>
        <dbReference type="RefSeq" id="XP_028968063.1"/>
    </source>
</evidence>
<evidence type="ECO:0000256" key="7">
    <source>
        <dbReference type="SAM" id="MobiDB-lite"/>
    </source>
</evidence>
<dbReference type="Gene3D" id="3.90.70.10">
    <property type="entry name" value="Cysteine proteinases"/>
    <property type="match status" value="2"/>
</dbReference>
<sequence length="876" mass="97104">MAKTSRSSSEDRNEEDYTEIGLMPVCSHLNKALSVPHLRKAANGGELADMTKCKDCDKEENDREKEVEEEKPNGADLPEDIQNTMQAIWVCLQCANRGCSRYTPHRHAERHQNKPRSDSHDVAVNIASWQVWCYRCNDYINPAQTKSLAQAIQMLQNLQAKPDKSKSVKAFQQAPTQRCSASNARFPMFAEANAADGQPNTLASDPGTSASEKTVPDVIGGVRIRVLETQLDNLRKPKGLSNLGNTCFFNSVMQNLAQTHLLTDACLAAVKDDKQWTVQPLGKASVIRDMKTLELALGEPGELTLALAEFFKEFLYGSKEVFSPGSLFHEVCVKSPQFRGYQQQDSQELLRHLFEGVFNEESKRMKSAILAKFGLKKSVAPESVKPHIKQQIDSYKKQTHHTFLETVFGGLLINTILCLQCRKSSQNFEPFVDLSLPIVAPKKKIVPQRKPDPMMDELEEMYSGTRKDGPSKHQLKSAKRQKKKQQRNRRDAARKNSLSSEVSPSSKEGSPSHSNSPDDDHRDNGDRSSSEKSASDAEGEGEPNAAKASADDEPEVKEVDSILAKVGEIGINQRRRSSNENQSEIDSGVGSICPDDEEDELIQKHKDVWKELSLSTLGDRSHCTSSEALGPADHSVVSCLAAFTDLEVLSGKNKFGCDHCTEEHGKPGKNGKKERVYTNAQMQVLVLIPPAVLTLHLKRFIQYGFRLSKNSVQVSFPKVLDLAPYCSKACINLPSMKPGQTKILYSLYGIVKHDGGLHGGHYVAYVKVRPNTKAGEKFLQPLPLKMGLDDLIREMHRRCENQDAASESASQSTSQGYASDEASDGAATADSVIDDEEEVAIPDGRWYHISDSSVRIVPESAVLNAEAYLLFYERLT</sequence>
<organism evidence="10 11">
    <name type="scientific">Galendromus occidentalis</name>
    <name type="common">western predatory mite</name>
    <dbReference type="NCBI Taxonomy" id="34638"/>
    <lineage>
        <taxon>Eukaryota</taxon>
        <taxon>Metazoa</taxon>
        <taxon>Ecdysozoa</taxon>
        <taxon>Arthropoda</taxon>
        <taxon>Chelicerata</taxon>
        <taxon>Arachnida</taxon>
        <taxon>Acari</taxon>
        <taxon>Parasitiformes</taxon>
        <taxon>Mesostigmata</taxon>
        <taxon>Gamasina</taxon>
        <taxon>Phytoseioidea</taxon>
        <taxon>Phytoseiidae</taxon>
        <taxon>Typhlodrominae</taxon>
        <taxon>Galendromus</taxon>
    </lineage>
</organism>
<feature type="domain" description="UBP-type" evidence="9">
    <location>
        <begin position="24"/>
        <end position="162"/>
    </location>
</feature>
<evidence type="ECO:0000256" key="3">
    <source>
        <dbReference type="ARBA" id="ARBA00022771"/>
    </source>
</evidence>
<evidence type="ECO:0000256" key="1">
    <source>
        <dbReference type="ARBA" id="ARBA00000707"/>
    </source>
</evidence>
<protein>
    <recommendedName>
        <fullName evidence="6">Ubiquitin carboxyl-terminal hydrolase</fullName>
        <ecNumber evidence="6">3.4.19.12</ecNumber>
    </recommendedName>
</protein>
<evidence type="ECO:0000256" key="2">
    <source>
        <dbReference type="ARBA" id="ARBA00022723"/>
    </source>
</evidence>
<dbReference type="InterPro" id="IPR050185">
    <property type="entry name" value="Ub_carboxyl-term_hydrolase"/>
</dbReference>
<feature type="region of interest" description="Disordered" evidence="7">
    <location>
        <begin position="462"/>
        <end position="558"/>
    </location>
</feature>
<evidence type="ECO:0000259" key="8">
    <source>
        <dbReference type="PROSITE" id="PS50235"/>
    </source>
</evidence>
<dbReference type="EC" id="3.4.19.12" evidence="6"/>
<feature type="domain" description="USP" evidence="8">
    <location>
        <begin position="238"/>
        <end position="875"/>
    </location>
</feature>
<evidence type="ECO:0000313" key="10">
    <source>
        <dbReference type="Proteomes" id="UP000694867"/>
    </source>
</evidence>
<keyword evidence="6 11" id="KW-0378">Hydrolase</keyword>
<feature type="region of interest" description="Disordered" evidence="7">
    <location>
        <begin position="800"/>
        <end position="833"/>
    </location>
</feature>
<name>A0AAJ7SG08_9ACAR</name>
<dbReference type="PANTHER" id="PTHR21646">
    <property type="entry name" value="UBIQUITIN CARBOXYL-TERMINAL HYDROLASE"/>
    <property type="match status" value="1"/>
</dbReference>
<dbReference type="PROSITE" id="PS50271">
    <property type="entry name" value="ZF_UBP"/>
    <property type="match status" value="1"/>
</dbReference>
<dbReference type="InterPro" id="IPR001394">
    <property type="entry name" value="Peptidase_C19_UCH"/>
</dbReference>
<dbReference type="RefSeq" id="XP_028968063.1">
    <property type="nucleotide sequence ID" value="XM_029112230.1"/>
</dbReference>
<dbReference type="GeneID" id="100905399"/>
<evidence type="ECO:0000259" key="9">
    <source>
        <dbReference type="PROSITE" id="PS50271"/>
    </source>
</evidence>
<comment type="similarity">
    <text evidence="6">Belongs to the peptidase C19 family.</text>
</comment>
<gene>
    <name evidence="11" type="primary">LOC100905399</name>
</gene>
<dbReference type="AlphaFoldDB" id="A0AAJ7SG08"/>
<dbReference type="KEGG" id="goe:100905399"/>
<dbReference type="PANTHER" id="PTHR21646:SF39">
    <property type="entry name" value="UBIQUITIN CARBOXYL-TERMINAL HYDROLASE 16"/>
    <property type="match status" value="1"/>
</dbReference>
<feature type="compositionally biased region" description="Low complexity" evidence="7">
    <location>
        <begin position="495"/>
        <end position="515"/>
    </location>
</feature>
<feature type="region of interest" description="Disordered" evidence="7">
    <location>
        <begin position="574"/>
        <end position="595"/>
    </location>
</feature>
<comment type="catalytic activity">
    <reaction evidence="1 6">
        <text>Thiol-dependent hydrolysis of ester, thioester, amide, peptide and isopeptide bonds formed by the C-terminal Gly of ubiquitin (a 76-residue protein attached to proteins as an intracellular targeting signal).</text>
        <dbReference type="EC" id="3.4.19.12"/>
    </reaction>
</comment>
<dbReference type="CDD" id="cd02667">
    <property type="entry name" value="Peptidase_C19K"/>
    <property type="match status" value="1"/>
</dbReference>
<keyword evidence="6" id="KW-0788">Thiol protease</keyword>
<dbReference type="PROSITE" id="PS00972">
    <property type="entry name" value="USP_1"/>
    <property type="match status" value="1"/>
</dbReference>
<evidence type="ECO:0000256" key="4">
    <source>
        <dbReference type="ARBA" id="ARBA00022833"/>
    </source>
</evidence>
<proteinExistence type="inferred from homology"/>
<keyword evidence="10" id="KW-1185">Reference proteome</keyword>
<feature type="compositionally biased region" description="Basic and acidic residues" evidence="7">
    <location>
        <begin position="516"/>
        <end position="535"/>
    </location>
</feature>
<dbReference type="SUPFAM" id="SSF54001">
    <property type="entry name" value="Cysteine proteinases"/>
    <property type="match status" value="1"/>
</dbReference>
<evidence type="ECO:0000256" key="6">
    <source>
        <dbReference type="RuleBase" id="RU366025"/>
    </source>
</evidence>
<feature type="compositionally biased region" description="Low complexity" evidence="7">
    <location>
        <begin position="802"/>
        <end position="815"/>
    </location>
</feature>
<keyword evidence="4" id="KW-0862">Zinc</keyword>
<dbReference type="InterPro" id="IPR028889">
    <property type="entry name" value="USP"/>
</dbReference>
<dbReference type="GO" id="GO:0008270">
    <property type="term" value="F:zinc ion binding"/>
    <property type="evidence" value="ECO:0007669"/>
    <property type="project" value="UniProtKB-KW"/>
</dbReference>
<feature type="compositionally biased region" description="Basic and acidic residues" evidence="7">
    <location>
        <begin position="55"/>
        <end position="73"/>
    </location>
</feature>
<reference evidence="11" key="1">
    <citation type="submission" date="2025-08" db="UniProtKB">
        <authorList>
            <consortium name="RefSeq"/>
        </authorList>
    </citation>
    <scope>IDENTIFICATION</scope>
</reference>
<accession>A0AAJ7SG08</accession>
<evidence type="ECO:0000256" key="5">
    <source>
        <dbReference type="PROSITE-ProRule" id="PRU00502"/>
    </source>
</evidence>
<dbReference type="InterPro" id="IPR001607">
    <property type="entry name" value="Znf_UBP"/>
</dbReference>
<dbReference type="Proteomes" id="UP000694867">
    <property type="component" value="Unplaced"/>
</dbReference>
<keyword evidence="2" id="KW-0479">Metal-binding</keyword>
<dbReference type="PROSITE" id="PS00973">
    <property type="entry name" value="USP_2"/>
    <property type="match status" value="1"/>
</dbReference>
<dbReference type="GO" id="GO:0006508">
    <property type="term" value="P:proteolysis"/>
    <property type="evidence" value="ECO:0007669"/>
    <property type="project" value="UniProtKB-KW"/>
</dbReference>
<keyword evidence="6" id="KW-0645">Protease</keyword>
<dbReference type="Gene3D" id="3.30.40.10">
    <property type="entry name" value="Zinc/RING finger domain, C3HC4 (zinc finger)"/>
    <property type="match status" value="1"/>
</dbReference>
<feature type="compositionally biased region" description="Basic residues" evidence="7">
    <location>
        <begin position="473"/>
        <end position="487"/>
    </location>
</feature>
<dbReference type="InterPro" id="IPR018200">
    <property type="entry name" value="USP_CS"/>
</dbReference>
<dbReference type="InterPro" id="IPR038765">
    <property type="entry name" value="Papain-like_cys_pep_sf"/>
</dbReference>
<dbReference type="SUPFAM" id="SSF57850">
    <property type="entry name" value="RING/U-box"/>
    <property type="match status" value="1"/>
</dbReference>
<dbReference type="GO" id="GO:0016579">
    <property type="term" value="P:protein deubiquitination"/>
    <property type="evidence" value="ECO:0007669"/>
    <property type="project" value="InterPro"/>
</dbReference>
<feature type="region of interest" description="Disordered" evidence="7">
    <location>
        <begin position="55"/>
        <end position="79"/>
    </location>
</feature>
<keyword evidence="6" id="KW-0833">Ubl conjugation pathway</keyword>
<dbReference type="CTD" id="31458"/>
<dbReference type="GO" id="GO:0004843">
    <property type="term" value="F:cysteine-type deubiquitinase activity"/>
    <property type="evidence" value="ECO:0007669"/>
    <property type="project" value="UniProtKB-UniRule"/>
</dbReference>
<keyword evidence="3 5" id="KW-0863">Zinc-finger</keyword>